<dbReference type="SUPFAM" id="SSF54928">
    <property type="entry name" value="RNA-binding domain, RBD"/>
    <property type="match status" value="2"/>
</dbReference>
<dbReference type="SMART" id="SM00360">
    <property type="entry name" value="RRM"/>
    <property type="match status" value="2"/>
</dbReference>
<sequence length="229" mass="24946">MATASLAAAPKQTLYVRNLEERTKKKELRESLYQLFSQFGQVIDVVALKTMKMRGQAFVVFSDVSAAALAMRSLQGFPLYDKPMSIAYAKTQGNAVRVVSGKMLRRKGAAAGDGDSDSDGEGGALKRTHDGDGELGAKRMRENEEENEDEDANVVLFVSQLPDTETEESLATLFGQYDGFKDVRVVPGRSDIAFVEYDTTTEAGKARSLLNGFQISPGRAISVEFAKKA</sequence>
<gene>
    <name evidence="5" type="ORF">HK105_204307</name>
</gene>
<evidence type="ECO:0000256" key="2">
    <source>
        <dbReference type="PROSITE-ProRule" id="PRU00176"/>
    </source>
</evidence>
<dbReference type="Pfam" id="PF00076">
    <property type="entry name" value="RRM_1"/>
    <property type="match status" value="2"/>
</dbReference>
<dbReference type="InterPro" id="IPR000504">
    <property type="entry name" value="RRM_dom"/>
</dbReference>
<dbReference type="PANTHER" id="PTHR10501">
    <property type="entry name" value="U1 SMALL NUCLEAR RIBONUCLEOPROTEIN A/U2 SMALL NUCLEAR RIBONUCLEOPROTEIN B"/>
    <property type="match status" value="1"/>
</dbReference>
<dbReference type="InterPro" id="IPR012677">
    <property type="entry name" value="Nucleotide-bd_a/b_plait_sf"/>
</dbReference>
<organism evidence="5 6">
    <name type="scientific">Polyrhizophydium stewartii</name>
    <dbReference type="NCBI Taxonomy" id="2732419"/>
    <lineage>
        <taxon>Eukaryota</taxon>
        <taxon>Fungi</taxon>
        <taxon>Fungi incertae sedis</taxon>
        <taxon>Chytridiomycota</taxon>
        <taxon>Chytridiomycota incertae sedis</taxon>
        <taxon>Chytridiomycetes</taxon>
        <taxon>Rhizophydiales</taxon>
        <taxon>Rhizophydiales incertae sedis</taxon>
        <taxon>Polyrhizophydium</taxon>
    </lineage>
</organism>
<feature type="region of interest" description="Disordered" evidence="3">
    <location>
        <begin position="108"/>
        <end position="150"/>
    </location>
</feature>
<comment type="caution">
    <text evidence="5">The sequence shown here is derived from an EMBL/GenBank/DDBJ whole genome shotgun (WGS) entry which is preliminary data.</text>
</comment>
<dbReference type="PROSITE" id="PS50102">
    <property type="entry name" value="RRM"/>
    <property type="match status" value="2"/>
</dbReference>
<dbReference type="InterPro" id="IPR035979">
    <property type="entry name" value="RBD_domain_sf"/>
</dbReference>
<evidence type="ECO:0000256" key="1">
    <source>
        <dbReference type="ARBA" id="ARBA00022884"/>
    </source>
</evidence>
<dbReference type="Proteomes" id="UP001527925">
    <property type="component" value="Unassembled WGS sequence"/>
</dbReference>
<protein>
    <recommendedName>
        <fullName evidence="4">RRM domain-containing protein</fullName>
    </recommendedName>
</protein>
<feature type="domain" description="RRM" evidence="4">
    <location>
        <begin position="154"/>
        <end position="228"/>
    </location>
</feature>
<dbReference type="CDD" id="cd12246">
    <property type="entry name" value="RRM1_U1A_like"/>
    <property type="match status" value="1"/>
</dbReference>
<proteinExistence type="predicted"/>
<reference evidence="5 6" key="1">
    <citation type="submission" date="2023-09" db="EMBL/GenBank/DDBJ databases">
        <title>Pangenome analysis of Batrachochytrium dendrobatidis and related Chytrids.</title>
        <authorList>
            <person name="Yacoub M.N."/>
            <person name="Stajich J.E."/>
            <person name="James T.Y."/>
        </authorList>
    </citation>
    <scope>NUCLEOTIDE SEQUENCE [LARGE SCALE GENOMIC DNA]</scope>
    <source>
        <strain evidence="5 6">JEL0888</strain>
    </source>
</reference>
<keyword evidence="1 2" id="KW-0694">RNA-binding</keyword>
<feature type="compositionally biased region" description="Basic and acidic residues" evidence="3">
    <location>
        <begin position="127"/>
        <end position="142"/>
    </location>
</feature>
<evidence type="ECO:0000313" key="5">
    <source>
        <dbReference type="EMBL" id="KAL2916216.1"/>
    </source>
</evidence>
<dbReference type="EMBL" id="JADGIZ020000018">
    <property type="protein sequence ID" value="KAL2916216.1"/>
    <property type="molecule type" value="Genomic_DNA"/>
</dbReference>
<keyword evidence="6" id="KW-1185">Reference proteome</keyword>
<evidence type="ECO:0000259" key="4">
    <source>
        <dbReference type="PROSITE" id="PS50102"/>
    </source>
</evidence>
<evidence type="ECO:0000256" key="3">
    <source>
        <dbReference type="SAM" id="MobiDB-lite"/>
    </source>
</evidence>
<evidence type="ECO:0000313" key="6">
    <source>
        <dbReference type="Proteomes" id="UP001527925"/>
    </source>
</evidence>
<name>A0ABR4N9S3_9FUNG</name>
<dbReference type="Gene3D" id="3.30.70.330">
    <property type="match status" value="2"/>
</dbReference>
<feature type="domain" description="RRM" evidence="4">
    <location>
        <begin position="12"/>
        <end position="91"/>
    </location>
</feature>
<accession>A0ABR4N9S3</accession>